<dbReference type="FunFam" id="3.40.640.10:FF:000009">
    <property type="entry name" value="Cystathionine gamma-synthase homolog"/>
    <property type="match status" value="1"/>
</dbReference>
<dbReference type="STRING" id="1122133.SAMN02745157_1656"/>
<dbReference type="InterPro" id="IPR015421">
    <property type="entry name" value="PyrdxlP-dep_Trfase_major"/>
</dbReference>
<dbReference type="Pfam" id="PF01053">
    <property type="entry name" value="Cys_Met_Meta_PP"/>
    <property type="match status" value="1"/>
</dbReference>
<dbReference type="InterPro" id="IPR015424">
    <property type="entry name" value="PyrdxlP-dep_Trfase"/>
</dbReference>
<dbReference type="GO" id="GO:0004123">
    <property type="term" value="F:cystathionine gamma-lyase activity"/>
    <property type="evidence" value="ECO:0007669"/>
    <property type="project" value="TreeGrafter"/>
</dbReference>
<proteinExistence type="inferred from homology"/>
<organism evidence="6 7">
    <name type="scientific">Kaistia soli DSM 19436</name>
    <dbReference type="NCBI Taxonomy" id="1122133"/>
    <lineage>
        <taxon>Bacteria</taxon>
        <taxon>Pseudomonadati</taxon>
        <taxon>Pseudomonadota</taxon>
        <taxon>Alphaproteobacteria</taxon>
        <taxon>Hyphomicrobiales</taxon>
        <taxon>Kaistiaceae</taxon>
        <taxon>Kaistia</taxon>
    </lineage>
</organism>
<evidence type="ECO:0000256" key="4">
    <source>
        <dbReference type="PIRSR" id="PIRSR001434-2"/>
    </source>
</evidence>
<reference evidence="6 7" key="1">
    <citation type="submission" date="2016-11" db="EMBL/GenBank/DDBJ databases">
        <authorList>
            <person name="Jaros S."/>
            <person name="Januszkiewicz K."/>
            <person name="Wedrychowicz H."/>
        </authorList>
    </citation>
    <scope>NUCLEOTIDE SEQUENCE [LARGE SCALE GENOMIC DNA]</scope>
    <source>
        <strain evidence="6 7">DSM 19436</strain>
    </source>
</reference>
<dbReference type="GO" id="GO:0019343">
    <property type="term" value="P:cysteine biosynthetic process via cystathionine"/>
    <property type="evidence" value="ECO:0007669"/>
    <property type="project" value="TreeGrafter"/>
</dbReference>
<evidence type="ECO:0000256" key="1">
    <source>
        <dbReference type="ARBA" id="ARBA00001933"/>
    </source>
</evidence>
<protein>
    <submittedName>
        <fullName evidence="6">Cystathionine gamma-lyase</fullName>
    </submittedName>
</protein>
<dbReference type="SUPFAM" id="SSF53383">
    <property type="entry name" value="PLP-dependent transferases"/>
    <property type="match status" value="1"/>
</dbReference>
<dbReference type="InterPro" id="IPR000277">
    <property type="entry name" value="Cys/Met-Metab_PyrdxlP-dep_enz"/>
</dbReference>
<gene>
    <name evidence="6" type="ORF">SAMN02745157_1656</name>
</gene>
<evidence type="ECO:0000256" key="5">
    <source>
        <dbReference type="RuleBase" id="RU362118"/>
    </source>
</evidence>
<dbReference type="PANTHER" id="PTHR11808:SF15">
    <property type="entry name" value="CYSTATHIONINE GAMMA-LYASE"/>
    <property type="match status" value="1"/>
</dbReference>
<keyword evidence="7" id="KW-1185">Reference proteome</keyword>
<comment type="cofactor">
    <cofactor evidence="1 5">
        <name>pyridoxal 5'-phosphate</name>
        <dbReference type="ChEBI" id="CHEBI:597326"/>
    </cofactor>
</comment>
<dbReference type="PIRSF" id="PIRSF001434">
    <property type="entry name" value="CGS"/>
    <property type="match status" value="1"/>
</dbReference>
<comment type="similarity">
    <text evidence="2 5">Belongs to the trans-sulfuration enzymes family.</text>
</comment>
<dbReference type="PROSITE" id="PS00868">
    <property type="entry name" value="CYS_MET_METAB_PP"/>
    <property type="match status" value="1"/>
</dbReference>
<dbReference type="InterPro" id="IPR015422">
    <property type="entry name" value="PyrdxlP-dep_Trfase_small"/>
</dbReference>
<evidence type="ECO:0000256" key="2">
    <source>
        <dbReference type="ARBA" id="ARBA00009077"/>
    </source>
</evidence>
<keyword evidence="6" id="KW-0456">Lyase</keyword>
<dbReference type="Proteomes" id="UP000184485">
    <property type="component" value="Unassembled WGS sequence"/>
</dbReference>
<sequence>MTASERSNRLAFATRTIHGGQSHDPLTGAVMVPIYATSTYAQESPGVHKGFEYARSQNPTRFAFERAIADLESGSAGFAFASGLAAISTTLELLDSGDHIVATDDIYGGTFRLLERVRKRSAGLDVSFVDFTDLAAVEAAIRPETKMLWVETPTNPMLRIVDLEGVAAIARRHNVIAVADNTFASPYIQRPLELGIDIVVHSTTKYLNGHSDMVGGSVVVGSRADLAEKIKFLQNAVGAISGPFDSFLALRGLKTLALRMQRHSENGMAIARFLEARPDVKSVRYPGLESHPQHDLARRQMHAFGGMITVEFDRDLAATKRFLERVQLFALAESLGGVESLIEHPATMTHASIPADQRAAIGISDSLVRISAGIEEADDLIADIVQALR</sequence>
<dbReference type="EMBL" id="FQUP01000001">
    <property type="protein sequence ID" value="SHF10569.1"/>
    <property type="molecule type" value="Genomic_DNA"/>
</dbReference>
<accession>A0A1M4YXM7</accession>
<dbReference type="GO" id="GO:0003962">
    <property type="term" value="F:cystathionine gamma-synthase activity"/>
    <property type="evidence" value="ECO:0007669"/>
    <property type="project" value="TreeGrafter"/>
</dbReference>
<dbReference type="GO" id="GO:0030170">
    <property type="term" value="F:pyridoxal phosphate binding"/>
    <property type="evidence" value="ECO:0007669"/>
    <property type="project" value="InterPro"/>
</dbReference>
<name>A0A1M4YXM7_9HYPH</name>
<dbReference type="AlphaFoldDB" id="A0A1M4YXM7"/>
<dbReference type="Gene3D" id="3.40.640.10">
    <property type="entry name" value="Type I PLP-dependent aspartate aminotransferase-like (Major domain)"/>
    <property type="match status" value="1"/>
</dbReference>
<dbReference type="OrthoDB" id="9805807at2"/>
<feature type="modified residue" description="N6-(pyridoxal phosphate)lysine" evidence="4">
    <location>
        <position position="205"/>
    </location>
</feature>
<dbReference type="Gene3D" id="3.90.1150.10">
    <property type="entry name" value="Aspartate Aminotransferase, domain 1"/>
    <property type="match status" value="1"/>
</dbReference>
<dbReference type="FunFam" id="3.90.1150.10:FF:000008">
    <property type="entry name" value="Cystathionine gamma-synthase"/>
    <property type="match status" value="1"/>
</dbReference>
<dbReference type="PANTHER" id="PTHR11808">
    <property type="entry name" value="TRANS-SULFURATION ENZYME FAMILY MEMBER"/>
    <property type="match status" value="1"/>
</dbReference>
<dbReference type="InterPro" id="IPR054542">
    <property type="entry name" value="Cys_met_metab_PP"/>
</dbReference>
<dbReference type="GO" id="GO:0019346">
    <property type="term" value="P:transsulfuration"/>
    <property type="evidence" value="ECO:0007669"/>
    <property type="project" value="InterPro"/>
</dbReference>
<evidence type="ECO:0000313" key="6">
    <source>
        <dbReference type="EMBL" id="SHF10569.1"/>
    </source>
</evidence>
<dbReference type="NCBIfam" id="NF005871">
    <property type="entry name" value="PRK07811.1"/>
    <property type="match status" value="1"/>
</dbReference>
<dbReference type="RefSeq" id="WP_073052188.1">
    <property type="nucleotide sequence ID" value="NZ_FQUP01000001.1"/>
</dbReference>
<dbReference type="CDD" id="cd00614">
    <property type="entry name" value="CGS_like"/>
    <property type="match status" value="1"/>
</dbReference>
<evidence type="ECO:0000256" key="3">
    <source>
        <dbReference type="ARBA" id="ARBA00022898"/>
    </source>
</evidence>
<dbReference type="GO" id="GO:0005737">
    <property type="term" value="C:cytoplasm"/>
    <property type="evidence" value="ECO:0007669"/>
    <property type="project" value="TreeGrafter"/>
</dbReference>
<evidence type="ECO:0000313" key="7">
    <source>
        <dbReference type="Proteomes" id="UP000184485"/>
    </source>
</evidence>
<keyword evidence="3 4" id="KW-0663">Pyridoxal phosphate</keyword>